<gene>
    <name evidence="2" type="ORF">EZM97_10430</name>
</gene>
<comment type="caution">
    <text evidence="2">The sequence shown here is derived from an EMBL/GenBank/DDBJ whole genome shotgun (WGS) entry which is preliminary data.</text>
</comment>
<name>A0A4R0Z2G6_9GAMM</name>
<sequence>MGWRGAVFGSERPTVGRVTAIAFAAFMLAWLAYGLWVDFQPEPWVRSLGLYPSVVLGVATATWLVWVNLSGRNEQFSGDRVALMVYAPLAALMGTGLYWYVLTSGMTAAATRVFGRPASTIVQFVTETNVNGCRYRAYGHVDRDYTYFHLCIPEAYYLAHPNRKVEMELTGYRSAFGFYVTGFEHRRDLGRRGY</sequence>
<protein>
    <submittedName>
        <fullName evidence="2">Uncharacterized protein</fullName>
    </submittedName>
</protein>
<evidence type="ECO:0000256" key="1">
    <source>
        <dbReference type="SAM" id="Phobius"/>
    </source>
</evidence>
<reference evidence="2 3" key="1">
    <citation type="submission" date="2019-02" db="EMBL/GenBank/DDBJ databases">
        <title>Dyella amyloliquefaciens sp. nov., isolated from forest soil.</title>
        <authorList>
            <person name="Gao Z.-H."/>
            <person name="Qiu L.-H."/>
        </authorList>
    </citation>
    <scope>NUCLEOTIDE SEQUENCE [LARGE SCALE GENOMIC DNA]</scope>
    <source>
        <strain evidence="2 3">KACC 12747</strain>
    </source>
</reference>
<dbReference type="AlphaFoldDB" id="A0A4R0Z2G6"/>
<keyword evidence="3" id="KW-1185">Reference proteome</keyword>
<feature type="transmembrane region" description="Helical" evidence="1">
    <location>
        <begin position="48"/>
        <end position="69"/>
    </location>
</feature>
<feature type="transmembrane region" description="Helical" evidence="1">
    <location>
        <begin position="18"/>
        <end position="36"/>
    </location>
</feature>
<keyword evidence="1" id="KW-0472">Membrane</keyword>
<dbReference type="RefSeq" id="WP_131149570.1">
    <property type="nucleotide sequence ID" value="NZ_SJTG01000001.1"/>
</dbReference>
<keyword evidence="1" id="KW-1133">Transmembrane helix</keyword>
<evidence type="ECO:0000313" key="2">
    <source>
        <dbReference type="EMBL" id="TCI13648.1"/>
    </source>
</evidence>
<proteinExistence type="predicted"/>
<dbReference type="Proteomes" id="UP000291822">
    <property type="component" value="Unassembled WGS sequence"/>
</dbReference>
<dbReference type="EMBL" id="SJTG01000001">
    <property type="protein sequence ID" value="TCI13648.1"/>
    <property type="molecule type" value="Genomic_DNA"/>
</dbReference>
<organism evidence="2 3">
    <name type="scientific">Dyella soli</name>
    <dbReference type="NCBI Taxonomy" id="522319"/>
    <lineage>
        <taxon>Bacteria</taxon>
        <taxon>Pseudomonadati</taxon>
        <taxon>Pseudomonadota</taxon>
        <taxon>Gammaproteobacteria</taxon>
        <taxon>Lysobacterales</taxon>
        <taxon>Rhodanobacteraceae</taxon>
        <taxon>Dyella</taxon>
    </lineage>
</organism>
<accession>A0A4R0Z2G6</accession>
<keyword evidence="1" id="KW-0812">Transmembrane</keyword>
<feature type="transmembrane region" description="Helical" evidence="1">
    <location>
        <begin position="81"/>
        <end position="101"/>
    </location>
</feature>
<evidence type="ECO:0000313" key="3">
    <source>
        <dbReference type="Proteomes" id="UP000291822"/>
    </source>
</evidence>